<sequence>MKNFLYLPLIVLIASCQEIISFEIDESEDVVVIDGFISNKSYQDVIAASGDGRYFEVTVRRSKPIGEFSPIGIDYATVHLEAGSGALIPLEHSDNGIYKLCDQTFRAVEGEAYRVVAHFDEQTFTSGWQSLPSGENIISRPKIDYQTRTEYSFATGKREILETEMLLYKTTLPDNESSTPDFYTWDFHTSWIYEAWLAGKNSSVRRCYVHSAYYIDDLTLATVKSKGPVTEIFAIPVDNARLDHQFTVFVTQKKLSPEFYEYLDGLKEQTVRGTIFDSPPYNLPTNITGGEGVRTAGFFTVVNENHYRWFTNHTDLGFAGLWDYSTSCINNAPGPRPADCYDCRQHRGSGNVTNARPAWWR</sequence>
<keyword evidence="2" id="KW-1185">Reference proteome</keyword>
<dbReference type="Proteomes" id="UP000256779">
    <property type="component" value="Unassembled WGS sequence"/>
</dbReference>
<comment type="caution">
    <text evidence="1">The sequence shown here is derived from an EMBL/GenBank/DDBJ whole genome shotgun (WGS) entry which is preliminary data.</text>
</comment>
<reference evidence="1 2" key="1">
    <citation type="submission" date="2018-07" db="EMBL/GenBank/DDBJ databases">
        <title>Genomic Encyclopedia of Type Strains, Phase IV (KMG-IV): sequencing the most valuable type-strain genomes for metagenomic binning, comparative biology and taxonomic classification.</title>
        <authorList>
            <person name="Goeker M."/>
        </authorList>
    </citation>
    <scope>NUCLEOTIDE SEQUENCE [LARGE SCALE GENOMIC DNA]</scope>
    <source>
        <strain evidence="1 2">DSM 4134</strain>
    </source>
</reference>
<dbReference type="InterPro" id="IPR025345">
    <property type="entry name" value="DUF4249"/>
</dbReference>
<name>A0A3D9L0F1_MARFU</name>
<evidence type="ECO:0000313" key="2">
    <source>
        <dbReference type="Proteomes" id="UP000256779"/>
    </source>
</evidence>
<accession>A0A3D9L0F1</accession>
<evidence type="ECO:0000313" key="1">
    <source>
        <dbReference type="EMBL" id="RED96657.1"/>
    </source>
</evidence>
<organism evidence="1 2">
    <name type="scientific">Marinoscillum furvescens DSM 4134</name>
    <dbReference type="NCBI Taxonomy" id="1122208"/>
    <lineage>
        <taxon>Bacteria</taxon>
        <taxon>Pseudomonadati</taxon>
        <taxon>Bacteroidota</taxon>
        <taxon>Cytophagia</taxon>
        <taxon>Cytophagales</taxon>
        <taxon>Reichenbachiellaceae</taxon>
        <taxon>Marinoscillum</taxon>
    </lineage>
</organism>
<dbReference type="AlphaFoldDB" id="A0A3D9L0F1"/>
<protein>
    <submittedName>
        <fullName evidence="1">Uncharacterized protein DUF4249</fullName>
    </submittedName>
</protein>
<proteinExistence type="predicted"/>
<dbReference type="EMBL" id="QREG01000014">
    <property type="protein sequence ID" value="RED96657.1"/>
    <property type="molecule type" value="Genomic_DNA"/>
</dbReference>
<dbReference type="Pfam" id="PF14054">
    <property type="entry name" value="DUF4249"/>
    <property type="match status" value="1"/>
</dbReference>
<gene>
    <name evidence="1" type="ORF">C7460_114115</name>
</gene>
<dbReference type="PROSITE" id="PS51257">
    <property type="entry name" value="PROKAR_LIPOPROTEIN"/>
    <property type="match status" value="1"/>
</dbReference>
<dbReference type="RefSeq" id="WP_170148031.1">
    <property type="nucleotide sequence ID" value="NZ_QREG01000014.1"/>
</dbReference>